<dbReference type="NCBIfam" id="TIGR04131">
    <property type="entry name" value="Bac_Flav_CTERM"/>
    <property type="match status" value="1"/>
</dbReference>
<evidence type="ECO:0000313" key="2">
    <source>
        <dbReference type="EMBL" id="CAG7580146.1"/>
    </source>
</evidence>
<dbReference type="InterPro" id="IPR000601">
    <property type="entry name" value="PKD_dom"/>
</dbReference>
<reference evidence="2" key="1">
    <citation type="submission" date="2021-06" db="EMBL/GenBank/DDBJ databases">
        <authorList>
            <person name="Gannon L."/>
            <person name="Redgwell R T."/>
            <person name="Michniewski S."/>
            <person name="Harrison D C."/>
            <person name="Millard A."/>
        </authorList>
    </citation>
    <scope>NUCLEOTIDE SEQUENCE</scope>
</reference>
<dbReference type="Pfam" id="PF13585">
    <property type="entry name" value="CHU_C"/>
    <property type="match status" value="1"/>
</dbReference>
<organism evidence="2">
    <name type="scientific">uncultured marine phage</name>
    <dbReference type="NCBI Taxonomy" id="707152"/>
    <lineage>
        <taxon>Viruses</taxon>
        <taxon>environmental samples</taxon>
    </lineage>
</organism>
<dbReference type="InterPro" id="IPR022409">
    <property type="entry name" value="PKD/Chitinase_dom"/>
</dbReference>
<dbReference type="CDD" id="cd00146">
    <property type="entry name" value="PKD"/>
    <property type="match status" value="1"/>
</dbReference>
<dbReference type="Pfam" id="PF18911">
    <property type="entry name" value="PKD_4"/>
    <property type="match status" value="1"/>
</dbReference>
<dbReference type="PROSITE" id="PS50093">
    <property type="entry name" value="PKD"/>
    <property type="match status" value="1"/>
</dbReference>
<sequence>MKKLFKLFLLNLFVLVGVTANSQCVVTATTSVPALNCGECADLNAIGTQGVLVMDNDFNTGVPGAGWAATSAADFSNPCGPGPDGTYMWMGSTSPAPRTLTTNDFDMSCGGQVCFDFRMAEQGGGSPCEGPDEPTEGIYFQYSTDGGTTWTTINYFDPAGGYDPTMTNWNNYCFTLPAGAWTTNTLFQWTQDATSSNLNDHWGIDNVQILANDCGYYYDWAHIAGDPNPASGGTVCPTTTTTYDVIYTDGISDTCYASVTVEVLMPDVDVTATPPTITTCGGCTTLDGSLSNIPPDSCCYTLDMDDSFGDGWNGANIVVNIAGGGSLGPFTAAGAGSVVTFCVADGETFTLNYTAGTWESEVTYTLLDPSSTPIFSDGTFPSTGNVFTTVVDCGTPPPVYIWNWIGPSLTAVNDSTQTACPTADSWYYVEVSSGACMVTDSVFVDVTVAPTTSTEDITICSGDDYTFPDGSTTLGIVAPMSYASTLVDVSGCDSIVTTNITLFPTLTSTENVSICSGEDYTFPDGSTQVGIVAPVTYVSTLTDVNGCDSLVTTNITLTPSINVAVNDIICPGNDYTFPDGTVIVGIVASTVQVSNLVTGSGCDSIITTTVDVYPEYNIVENVTICSGDDHTFPDGSTTVGIVAPMSYVSNLLTTNGCDSIITTNVAVDPIYNITEDVTICSGDNYTYPDGSTDIGIVAPTSHVSNLVTGSGCDSIITTNITLYPILSSTENVDICDGDNYTFPDGSTTVGIVAPMSYVSTLTDVNGCDSLVTTNISIYPTLTSTENFDICDNSNYTFPDGSTQVGITVPTTYVSTLTDVNGCDSLVTTNLSIVPDINIAENFTICSGDDYTFPDGTVIAGIVANTVHVSNFITGGGCDSIITTTIDVYPVFNLTEDFTICSGDNYTYPDGTVDVGIVAPTSHVSNLTTVDGCDSIITTNITLNPVYDITEDVFVCSGDSYTYPDGTVQASITTDVIYVSNLLTTDGCDSTITTNVTVNPVYSLVENVDICSGSDYTYPDGFTEFGIVAPTSHVSNLVTTSGCDSVITTTVGLFTSFTTTLDYTICNGGDFTFADGSTQVGIVAPTSYVSTLTSVDGCDSLVTENITLYPTFNIVESFDQCPGNDFTFPDGSVMTDINTTTVHVSNLTTVDGCDSTITTTVNIYNVPPMDVTFSPNMCPPALMTLTNNALGTDCEWTVSGAGFLQNYTGCGSISDTYYNSGMYDVSLTMLSVDGCPMDTTIVGAFEVFPVPVASFNWDPNEGTIIENTIYFDNTSIGGSNYYWDYGDGETSTYYQDTHTYEDTGSFNVELIVMNDFGCTDTTNGRVIINSEFFIFVPNAFTPDGDAYNNTFNPIVNGHDQQRYTLYIFNRWGEIIFESHNSDIGWDGHYGSRGLVKDGVFVWQIEVWTLDGKRKEFRGHVTVLK</sequence>
<evidence type="ECO:0000259" key="1">
    <source>
        <dbReference type="PROSITE" id="PS50093"/>
    </source>
</evidence>
<feature type="domain" description="PKD" evidence="1">
    <location>
        <begin position="1250"/>
        <end position="1325"/>
    </location>
</feature>
<proteinExistence type="predicted"/>
<protein>
    <submittedName>
        <fullName evidence="2">Putative signaling protein</fullName>
    </submittedName>
</protein>
<dbReference type="Pfam" id="PF21471">
    <property type="entry name" value="Reelin_subrepeat-B"/>
    <property type="match status" value="1"/>
</dbReference>
<dbReference type="InterPro" id="IPR026341">
    <property type="entry name" value="T9SS_type_B"/>
</dbReference>
<dbReference type="InterPro" id="IPR013783">
    <property type="entry name" value="Ig-like_fold"/>
</dbReference>
<dbReference type="SUPFAM" id="SSF49299">
    <property type="entry name" value="PKD domain"/>
    <property type="match status" value="1"/>
</dbReference>
<dbReference type="Gene3D" id="2.60.120.260">
    <property type="entry name" value="Galactose-binding domain-like"/>
    <property type="match status" value="1"/>
</dbReference>
<dbReference type="SMART" id="SM00089">
    <property type="entry name" value="PKD"/>
    <property type="match status" value="1"/>
</dbReference>
<gene>
    <name evidence="2" type="ORF">SLAVMIC_00270</name>
</gene>
<dbReference type="EMBL" id="OU342829">
    <property type="protein sequence ID" value="CAG7580146.1"/>
    <property type="molecule type" value="Genomic_DNA"/>
</dbReference>
<dbReference type="InterPro" id="IPR035986">
    <property type="entry name" value="PKD_dom_sf"/>
</dbReference>
<dbReference type="Gene3D" id="2.60.40.10">
    <property type="entry name" value="Immunoglobulins"/>
    <property type="match status" value="1"/>
</dbReference>
<dbReference type="InterPro" id="IPR049419">
    <property type="entry name" value="Reelin_subrepeat-B"/>
</dbReference>
<accession>A0A8D9FS04</accession>
<name>A0A8D9FS04_9VIRU</name>